<dbReference type="SMART" id="SM00345">
    <property type="entry name" value="HTH_GNTR"/>
    <property type="match status" value="1"/>
</dbReference>
<dbReference type="SUPFAM" id="SSF64288">
    <property type="entry name" value="Chorismate lyase-like"/>
    <property type="match status" value="1"/>
</dbReference>
<organism evidence="5 6">
    <name type="scientific">Vescimonas fastidiosa</name>
    <dbReference type="NCBI Taxonomy" id="2714353"/>
    <lineage>
        <taxon>Bacteria</taxon>
        <taxon>Bacillati</taxon>
        <taxon>Bacillota</taxon>
        <taxon>Clostridia</taxon>
        <taxon>Eubacteriales</taxon>
        <taxon>Oscillospiraceae</taxon>
        <taxon>Vescimonas</taxon>
    </lineage>
</organism>
<sequence length="258" mass="29177">MQNHSILTNRLSMDSNIPLYSQLVGIIKQSISSGELGVGDLLPSEAELCRAMNISRNTVRQAIGELEEEGLVVRKRGKGTFVADPNARAKCVRYSFTTEISSMGKIPSSTMVDFGIEVPPPEVSRKMQLQEGTKVYCFTRVRNVDGEPLILETSYYPQYIYPNLTRELVQTHSFYSLLYHVGITPAAAEDTYEAVVLDEVRANLLGVPQGSCAFYHQRRTRTEDGRIYEYTCSYIRGDRVTLDVHMQKNNMTFNRTVR</sequence>
<dbReference type="KEGG" id="vfa:MM35RIKEN_21940"/>
<dbReference type="AlphaFoldDB" id="A0A810Q189"/>
<dbReference type="SMART" id="SM00866">
    <property type="entry name" value="UTRA"/>
    <property type="match status" value="1"/>
</dbReference>
<evidence type="ECO:0000259" key="4">
    <source>
        <dbReference type="PROSITE" id="PS50949"/>
    </source>
</evidence>
<evidence type="ECO:0000313" key="6">
    <source>
        <dbReference type="Proteomes" id="UP000681343"/>
    </source>
</evidence>
<dbReference type="InterPro" id="IPR028978">
    <property type="entry name" value="Chorismate_lyase_/UTRA_dom_sf"/>
</dbReference>
<dbReference type="InterPro" id="IPR000524">
    <property type="entry name" value="Tscrpt_reg_HTH_GntR"/>
</dbReference>
<dbReference type="GO" id="GO:0045892">
    <property type="term" value="P:negative regulation of DNA-templated transcription"/>
    <property type="evidence" value="ECO:0007669"/>
    <property type="project" value="TreeGrafter"/>
</dbReference>
<dbReference type="PROSITE" id="PS50949">
    <property type="entry name" value="HTH_GNTR"/>
    <property type="match status" value="1"/>
</dbReference>
<dbReference type="PRINTS" id="PR00035">
    <property type="entry name" value="HTHGNTR"/>
</dbReference>
<dbReference type="CDD" id="cd07377">
    <property type="entry name" value="WHTH_GntR"/>
    <property type="match status" value="1"/>
</dbReference>
<dbReference type="EMBL" id="AP023416">
    <property type="protein sequence ID" value="BCK80002.1"/>
    <property type="molecule type" value="Genomic_DNA"/>
</dbReference>
<dbReference type="Gene3D" id="1.10.10.10">
    <property type="entry name" value="Winged helix-like DNA-binding domain superfamily/Winged helix DNA-binding domain"/>
    <property type="match status" value="1"/>
</dbReference>
<dbReference type="SUPFAM" id="SSF46785">
    <property type="entry name" value="Winged helix' DNA-binding domain"/>
    <property type="match status" value="1"/>
</dbReference>
<evidence type="ECO:0000256" key="2">
    <source>
        <dbReference type="ARBA" id="ARBA00023125"/>
    </source>
</evidence>
<evidence type="ECO:0000313" key="5">
    <source>
        <dbReference type="EMBL" id="BCK80002.1"/>
    </source>
</evidence>
<keyword evidence="6" id="KW-1185">Reference proteome</keyword>
<keyword evidence="1" id="KW-0805">Transcription regulation</keyword>
<dbReference type="Pfam" id="PF00392">
    <property type="entry name" value="GntR"/>
    <property type="match status" value="1"/>
</dbReference>
<dbReference type="InterPro" id="IPR011663">
    <property type="entry name" value="UTRA"/>
</dbReference>
<dbReference type="PANTHER" id="PTHR44846">
    <property type="entry name" value="MANNOSYL-D-GLYCERATE TRANSPORT/METABOLISM SYSTEM REPRESSOR MNGR-RELATED"/>
    <property type="match status" value="1"/>
</dbReference>
<protein>
    <submittedName>
        <fullName evidence="5">GntR family transcriptional regulator</fullName>
    </submittedName>
</protein>
<dbReference type="InterPro" id="IPR050679">
    <property type="entry name" value="Bact_HTH_transcr_reg"/>
</dbReference>
<dbReference type="Pfam" id="PF07702">
    <property type="entry name" value="UTRA"/>
    <property type="match status" value="1"/>
</dbReference>
<keyword evidence="2" id="KW-0238">DNA-binding</keyword>
<keyword evidence="5" id="KW-0614">Plasmid</keyword>
<dbReference type="InterPro" id="IPR036390">
    <property type="entry name" value="WH_DNA-bd_sf"/>
</dbReference>
<evidence type="ECO:0000256" key="1">
    <source>
        <dbReference type="ARBA" id="ARBA00023015"/>
    </source>
</evidence>
<feature type="domain" description="HTH gntR-type" evidence="4">
    <location>
        <begin position="17"/>
        <end position="85"/>
    </location>
</feature>
<geneLocation type="plasmid" evidence="5 6">
    <name>pMM35_01</name>
</geneLocation>
<dbReference type="Proteomes" id="UP000681343">
    <property type="component" value="Plasmid pMM35_01"/>
</dbReference>
<name>A0A810Q189_9FIRM</name>
<dbReference type="RefSeq" id="WP_212821824.1">
    <property type="nucleotide sequence ID" value="NZ_AP023416.1"/>
</dbReference>
<reference evidence="5" key="1">
    <citation type="submission" date="2020-09" db="EMBL/GenBank/DDBJ databases">
        <title>New species isolated from human feces.</title>
        <authorList>
            <person name="Kitahara M."/>
            <person name="Shigeno Y."/>
            <person name="Shime M."/>
            <person name="Matsumoto Y."/>
            <person name="Nakamura S."/>
            <person name="Motooka D."/>
            <person name="Fukuoka S."/>
            <person name="Nishikawa H."/>
            <person name="Benno Y."/>
        </authorList>
    </citation>
    <scope>NUCLEOTIDE SEQUENCE</scope>
    <source>
        <strain evidence="5">MM35</strain>
        <plasmid evidence="5">pMM35_01</plasmid>
    </source>
</reference>
<dbReference type="GO" id="GO:0003700">
    <property type="term" value="F:DNA-binding transcription factor activity"/>
    <property type="evidence" value="ECO:0007669"/>
    <property type="project" value="InterPro"/>
</dbReference>
<proteinExistence type="predicted"/>
<accession>A0A810Q189</accession>
<dbReference type="FunFam" id="1.10.10.10:FF:000079">
    <property type="entry name" value="GntR family transcriptional regulator"/>
    <property type="match status" value="1"/>
</dbReference>
<dbReference type="Gene3D" id="3.40.1410.10">
    <property type="entry name" value="Chorismate lyase-like"/>
    <property type="match status" value="1"/>
</dbReference>
<dbReference type="InterPro" id="IPR036388">
    <property type="entry name" value="WH-like_DNA-bd_sf"/>
</dbReference>
<keyword evidence="3" id="KW-0804">Transcription</keyword>
<dbReference type="GO" id="GO:0003677">
    <property type="term" value="F:DNA binding"/>
    <property type="evidence" value="ECO:0007669"/>
    <property type="project" value="UniProtKB-KW"/>
</dbReference>
<gene>
    <name evidence="5" type="ORF">MM35RIKEN_21940</name>
</gene>
<dbReference type="PANTHER" id="PTHR44846:SF1">
    <property type="entry name" value="MANNOSYL-D-GLYCERATE TRANSPORT_METABOLISM SYSTEM REPRESSOR MNGR-RELATED"/>
    <property type="match status" value="1"/>
</dbReference>
<evidence type="ECO:0000256" key="3">
    <source>
        <dbReference type="ARBA" id="ARBA00023163"/>
    </source>
</evidence>